<name>A0A494W1M8_9SPHN</name>
<proteinExistence type="predicted"/>
<reference evidence="1 2" key="1">
    <citation type="submission" date="2018-05" db="EMBL/GenBank/DDBJ databases">
        <title>Complete Genome Sequence of the Nonylphenol-Degrading Bacterium Sphingobium amiense DSM 16289T.</title>
        <authorList>
            <person name="Ootsuka M."/>
            <person name="Nishizawa T."/>
            <person name="Ohta H."/>
        </authorList>
    </citation>
    <scope>NUCLEOTIDE SEQUENCE [LARGE SCALE GENOMIC DNA]</scope>
    <source>
        <strain evidence="1 2">DSM 16289</strain>
    </source>
</reference>
<sequence length="356" mass="39275">MTDTDSLKAALEALRPFAEMVDDVKESASDLQCGRDDFYVTQVGGYKVGDLYTDDFVRAADAYEALRASTDAAPVAEPWGYGWYENGGKKMAYGYLPTIHYPRSEYVEEGPFPLYRHPPVPDAAGDARERVARLIAPVAWMYSPLGKLKDQKIRSYVSLTRHEFRGEPQGHWTETPLYAHPPVPDAAGEGGLPPMPETDDREGFGCLPYSTTPLPYDESDRDWADRNNEAVAWLADNHKAIRAALAQPPAAEPSSLDKHLARRLAKASSIIRRWVDQEIVMTDPDCANPILREAKRFLDDKGALPAAEPVGMREALEEAKRQLEYIDERSPSGTTPAVIARIDAALATGNGGEGRS</sequence>
<organism evidence="1 2">
    <name type="scientific">Sphingobium amiense</name>
    <dbReference type="NCBI Taxonomy" id="135719"/>
    <lineage>
        <taxon>Bacteria</taxon>
        <taxon>Pseudomonadati</taxon>
        <taxon>Pseudomonadota</taxon>
        <taxon>Alphaproteobacteria</taxon>
        <taxon>Sphingomonadales</taxon>
        <taxon>Sphingomonadaceae</taxon>
        <taxon>Sphingobium</taxon>
    </lineage>
</organism>
<protein>
    <submittedName>
        <fullName evidence="1">Uncharacterized protein</fullName>
    </submittedName>
</protein>
<dbReference type="EMBL" id="AP018664">
    <property type="protein sequence ID" value="BBD97098.1"/>
    <property type="molecule type" value="Genomic_DNA"/>
</dbReference>
<dbReference type="KEGG" id="sami:SAMIE_1005990"/>
<gene>
    <name evidence="1" type="ORF">SAMIE_1005990</name>
</gene>
<keyword evidence="2" id="KW-1185">Reference proteome</keyword>
<accession>A0A494W1M8</accession>
<dbReference type="Proteomes" id="UP000279959">
    <property type="component" value="Chromosome"/>
</dbReference>
<dbReference type="AlphaFoldDB" id="A0A494W1M8"/>
<dbReference type="RefSeq" id="WP_066703891.1">
    <property type="nucleotide sequence ID" value="NZ_AP018664.1"/>
</dbReference>
<evidence type="ECO:0000313" key="2">
    <source>
        <dbReference type="Proteomes" id="UP000279959"/>
    </source>
</evidence>
<evidence type="ECO:0000313" key="1">
    <source>
        <dbReference type="EMBL" id="BBD97098.1"/>
    </source>
</evidence>